<evidence type="ECO:0000256" key="1">
    <source>
        <dbReference type="ARBA" id="ARBA00004571"/>
    </source>
</evidence>
<comment type="caution">
    <text evidence="15">The sequence shown here is derived from an EMBL/GenBank/DDBJ whole genome shotgun (WGS) entry which is preliminary data.</text>
</comment>
<accession>A0A2W5K908</accession>
<name>A0A2W5K908_9GAMM</name>
<feature type="domain" description="TonB-dependent receptor plug" evidence="14">
    <location>
        <begin position="41"/>
        <end position="146"/>
    </location>
</feature>
<comment type="similarity">
    <text evidence="10 11">Belongs to the TonB-dependent receptor family.</text>
</comment>
<keyword evidence="6" id="KW-0406">Ion transport</keyword>
<dbReference type="InterPro" id="IPR012910">
    <property type="entry name" value="Plug_dom"/>
</dbReference>
<keyword evidence="3 10" id="KW-1134">Transmembrane beta strand</keyword>
<keyword evidence="15" id="KW-0675">Receptor</keyword>
<evidence type="ECO:0000256" key="2">
    <source>
        <dbReference type="ARBA" id="ARBA00022448"/>
    </source>
</evidence>
<evidence type="ECO:0000256" key="11">
    <source>
        <dbReference type="RuleBase" id="RU003357"/>
    </source>
</evidence>
<keyword evidence="4 10" id="KW-0812">Transmembrane</keyword>
<evidence type="ECO:0000256" key="12">
    <source>
        <dbReference type="SAM" id="SignalP"/>
    </source>
</evidence>
<evidence type="ECO:0000256" key="8">
    <source>
        <dbReference type="ARBA" id="ARBA00023136"/>
    </source>
</evidence>
<dbReference type="Pfam" id="PF00593">
    <property type="entry name" value="TonB_dep_Rec_b-barrel"/>
    <property type="match status" value="1"/>
</dbReference>
<dbReference type="GO" id="GO:0006811">
    <property type="term" value="P:monoatomic ion transport"/>
    <property type="evidence" value="ECO:0007669"/>
    <property type="project" value="UniProtKB-KW"/>
</dbReference>
<gene>
    <name evidence="15" type="ORF">DI564_13680</name>
</gene>
<dbReference type="PROSITE" id="PS52016">
    <property type="entry name" value="TONB_DEPENDENT_REC_3"/>
    <property type="match status" value="1"/>
</dbReference>
<dbReference type="GO" id="GO:0015889">
    <property type="term" value="P:cobalamin transport"/>
    <property type="evidence" value="ECO:0007669"/>
    <property type="project" value="TreeGrafter"/>
</dbReference>
<evidence type="ECO:0000256" key="3">
    <source>
        <dbReference type="ARBA" id="ARBA00022452"/>
    </source>
</evidence>
<evidence type="ECO:0000256" key="5">
    <source>
        <dbReference type="ARBA" id="ARBA00022729"/>
    </source>
</evidence>
<protein>
    <submittedName>
        <fullName evidence="15">TonB-dependent vitamin B12 receptor</fullName>
    </submittedName>
</protein>
<reference evidence="15 16" key="1">
    <citation type="submission" date="2017-08" db="EMBL/GenBank/DDBJ databases">
        <title>Infants hospitalized years apart are colonized by the same room-sourced microbial strains.</title>
        <authorList>
            <person name="Brooks B."/>
            <person name="Olm M.R."/>
            <person name="Firek B.A."/>
            <person name="Baker R."/>
            <person name="Thomas B.C."/>
            <person name="Morowitz M.J."/>
            <person name="Banfield J.F."/>
        </authorList>
    </citation>
    <scope>NUCLEOTIDE SEQUENCE [LARGE SCALE GENOMIC DNA]</scope>
    <source>
        <strain evidence="15">S2_005_003_R2_42</strain>
    </source>
</reference>
<dbReference type="SUPFAM" id="SSF56935">
    <property type="entry name" value="Porins"/>
    <property type="match status" value="1"/>
</dbReference>
<dbReference type="InterPro" id="IPR037066">
    <property type="entry name" value="Plug_dom_sf"/>
</dbReference>
<dbReference type="Gene3D" id="2.170.130.10">
    <property type="entry name" value="TonB-dependent receptor, plug domain"/>
    <property type="match status" value="1"/>
</dbReference>
<keyword evidence="5 12" id="KW-0732">Signal</keyword>
<dbReference type="InterPro" id="IPR036942">
    <property type="entry name" value="Beta-barrel_TonB_sf"/>
</dbReference>
<evidence type="ECO:0000259" key="13">
    <source>
        <dbReference type="Pfam" id="PF00593"/>
    </source>
</evidence>
<evidence type="ECO:0000256" key="7">
    <source>
        <dbReference type="ARBA" id="ARBA00023077"/>
    </source>
</evidence>
<dbReference type="Gene3D" id="2.40.170.20">
    <property type="entry name" value="TonB-dependent receptor, beta-barrel domain"/>
    <property type="match status" value="1"/>
</dbReference>
<dbReference type="InterPro" id="IPR039426">
    <property type="entry name" value="TonB-dep_rcpt-like"/>
</dbReference>
<sequence length="600" mass="65077">MLRITPLSLAVLAGLAGPVRAELQTQPEVVVTASRVARTVDTTLADVSVITREEIDASVARDLSDLLRLETGVDIARTGGPGSQTSVFLRGTNNNHVLVLIDGVRVAALGTGAFTWETMPLAAIDRIEIVRGPRASYWGSDAIGGVVQIFTRKLEGPRAALGYGTYGDANASVGIGDRGDRGGYSVQVGARDYEGFPSQNRDGFSYEPKDHGLENQHLTAQGDLRVGTQTLAGVVLRSQGEVEFAGGKSDFTEQALNLSLAGVLGTNWSHTLTAGSAREDYETPAYFALYRTRRETVGWQHTFTPSDTQTVVAGIDYLHEKGENRDTFSGLPNYEESRDNTGLYAGWQGGFGALDAEVSARHDDNSVFGTTTTGSAALGWRFSEAVRAYASYGQGFRGPTLNEQYSPGFGGLYAGNPDLDPEKSRSAELGLEFALAPEHRLKANLYSTRVRDLISFTGPDFQAENIAHAKIEGSELSYDGRVGDWLMHAGYTWQDARDEDADTRLLRRAKQKFTGRLEHAFGARARAGVEVLYSGPRDDVGGLQLGSYTLVNLRGSFVLSPSWSLAARIENLTDRDYELVHGYNTPGRSGFVEVIWQPQR</sequence>
<keyword evidence="7 11" id="KW-0798">TonB box</keyword>
<evidence type="ECO:0000313" key="15">
    <source>
        <dbReference type="EMBL" id="PZQ12014.1"/>
    </source>
</evidence>
<keyword evidence="8 10" id="KW-0472">Membrane</keyword>
<feature type="chain" id="PRO_5016016557" evidence="12">
    <location>
        <begin position="22"/>
        <end position="600"/>
    </location>
</feature>
<organism evidence="15 16">
    <name type="scientific">Rhodanobacter denitrificans</name>
    <dbReference type="NCBI Taxonomy" id="666685"/>
    <lineage>
        <taxon>Bacteria</taxon>
        <taxon>Pseudomonadati</taxon>
        <taxon>Pseudomonadota</taxon>
        <taxon>Gammaproteobacteria</taxon>
        <taxon>Lysobacterales</taxon>
        <taxon>Rhodanobacteraceae</taxon>
        <taxon>Rhodanobacter</taxon>
    </lineage>
</organism>
<dbReference type="InterPro" id="IPR000531">
    <property type="entry name" value="Beta-barrel_TonB"/>
</dbReference>
<proteinExistence type="inferred from homology"/>
<dbReference type="CDD" id="cd01347">
    <property type="entry name" value="ligand_gated_channel"/>
    <property type="match status" value="1"/>
</dbReference>
<dbReference type="Pfam" id="PF07715">
    <property type="entry name" value="Plug"/>
    <property type="match status" value="1"/>
</dbReference>
<feature type="signal peptide" evidence="12">
    <location>
        <begin position="1"/>
        <end position="21"/>
    </location>
</feature>
<evidence type="ECO:0000259" key="14">
    <source>
        <dbReference type="Pfam" id="PF07715"/>
    </source>
</evidence>
<evidence type="ECO:0000256" key="10">
    <source>
        <dbReference type="PROSITE-ProRule" id="PRU01360"/>
    </source>
</evidence>
<dbReference type="Proteomes" id="UP000249046">
    <property type="component" value="Unassembled WGS sequence"/>
</dbReference>
<dbReference type="EMBL" id="QFPO01000014">
    <property type="protein sequence ID" value="PZQ12014.1"/>
    <property type="molecule type" value="Genomic_DNA"/>
</dbReference>
<dbReference type="PANTHER" id="PTHR30069">
    <property type="entry name" value="TONB-DEPENDENT OUTER MEMBRANE RECEPTOR"/>
    <property type="match status" value="1"/>
</dbReference>
<dbReference type="AlphaFoldDB" id="A0A2W5K908"/>
<keyword evidence="9 10" id="KW-0998">Cell outer membrane</keyword>
<keyword evidence="2 10" id="KW-0813">Transport</keyword>
<dbReference type="GO" id="GO:0009279">
    <property type="term" value="C:cell outer membrane"/>
    <property type="evidence" value="ECO:0007669"/>
    <property type="project" value="UniProtKB-SubCell"/>
</dbReference>
<feature type="domain" description="TonB-dependent receptor-like beta-barrel" evidence="13">
    <location>
        <begin position="192"/>
        <end position="572"/>
    </location>
</feature>
<evidence type="ECO:0000256" key="6">
    <source>
        <dbReference type="ARBA" id="ARBA00023065"/>
    </source>
</evidence>
<evidence type="ECO:0000313" key="16">
    <source>
        <dbReference type="Proteomes" id="UP000249046"/>
    </source>
</evidence>
<dbReference type="PANTHER" id="PTHR30069:SF53">
    <property type="entry name" value="COLICIN I RECEPTOR-RELATED"/>
    <property type="match status" value="1"/>
</dbReference>
<evidence type="ECO:0000256" key="9">
    <source>
        <dbReference type="ARBA" id="ARBA00023237"/>
    </source>
</evidence>
<comment type="subcellular location">
    <subcellularLocation>
        <location evidence="1 10">Cell outer membrane</location>
        <topology evidence="1 10">Multi-pass membrane protein</topology>
    </subcellularLocation>
</comment>
<evidence type="ECO:0000256" key="4">
    <source>
        <dbReference type="ARBA" id="ARBA00022692"/>
    </source>
</evidence>